<name>A0A0D0CS04_9AGAR</name>
<dbReference type="Gene3D" id="3.80.10.10">
    <property type="entry name" value="Ribonuclease Inhibitor"/>
    <property type="match status" value="1"/>
</dbReference>
<dbReference type="Proteomes" id="UP000053593">
    <property type="component" value="Unassembled WGS sequence"/>
</dbReference>
<keyword evidence="2" id="KW-1185">Reference proteome</keyword>
<organism evidence="1 2">
    <name type="scientific">Collybiopsis luxurians FD-317 M1</name>
    <dbReference type="NCBI Taxonomy" id="944289"/>
    <lineage>
        <taxon>Eukaryota</taxon>
        <taxon>Fungi</taxon>
        <taxon>Dikarya</taxon>
        <taxon>Basidiomycota</taxon>
        <taxon>Agaricomycotina</taxon>
        <taxon>Agaricomycetes</taxon>
        <taxon>Agaricomycetidae</taxon>
        <taxon>Agaricales</taxon>
        <taxon>Marasmiineae</taxon>
        <taxon>Omphalotaceae</taxon>
        <taxon>Collybiopsis</taxon>
        <taxon>Collybiopsis luxurians</taxon>
    </lineage>
</organism>
<evidence type="ECO:0000313" key="1">
    <source>
        <dbReference type="EMBL" id="KIK62002.1"/>
    </source>
</evidence>
<dbReference type="Gene3D" id="1.20.1280.50">
    <property type="match status" value="1"/>
</dbReference>
<evidence type="ECO:0008006" key="3">
    <source>
        <dbReference type="Google" id="ProtNLM"/>
    </source>
</evidence>
<gene>
    <name evidence="1" type="ORF">GYMLUDRAFT_42435</name>
</gene>
<dbReference type="InterPro" id="IPR032675">
    <property type="entry name" value="LRR_dom_sf"/>
</dbReference>
<dbReference type="OrthoDB" id="2909228at2759"/>
<dbReference type="AlphaFoldDB" id="A0A0D0CS04"/>
<evidence type="ECO:0000313" key="2">
    <source>
        <dbReference type="Proteomes" id="UP000053593"/>
    </source>
</evidence>
<protein>
    <recommendedName>
        <fullName evidence="3">F-box domain-containing protein</fullName>
    </recommendedName>
</protein>
<proteinExistence type="predicted"/>
<accession>A0A0D0CS04</accession>
<dbReference type="PANTHER" id="PTHR38926">
    <property type="entry name" value="F-BOX DOMAIN CONTAINING PROTEIN, EXPRESSED"/>
    <property type="match status" value="1"/>
</dbReference>
<dbReference type="PANTHER" id="PTHR38926:SF5">
    <property type="entry name" value="F-BOX AND LEUCINE-RICH REPEAT PROTEIN 6"/>
    <property type="match status" value="1"/>
</dbReference>
<dbReference type="SUPFAM" id="SSF52047">
    <property type="entry name" value="RNI-like"/>
    <property type="match status" value="1"/>
</dbReference>
<dbReference type="HOGENOM" id="CLU_022825_0_0_1"/>
<reference evidence="1 2" key="1">
    <citation type="submission" date="2014-04" db="EMBL/GenBank/DDBJ databases">
        <title>Evolutionary Origins and Diversification of the Mycorrhizal Mutualists.</title>
        <authorList>
            <consortium name="DOE Joint Genome Institute"/>
            <consortium name="Mycorrhizal Genomics Consortium"/>
            <person name="Kohler A."/>
            <person name="Kuo A."/>
            <person name="Nagy L.G."/>
            <person name="Floudas D."/>
            <person name="Copeland A."/>
            <person name="Barry K.W."/>
            <person name="Cichocki N."/>
            <person name="Veneault-Fourrey C."/>
            <person name="LaButti K."/>
            <person name="Lindquist E.A."/>
            <person name="Lipzen A."/>
            <person name="Lundell T."/>
            <person name="Morin E."/>
            <person name="Murat C."/>
            <person name="Riley R."/>
            <person name="Ohm R."/>
            <person name="Sun H."/>
            <person name="Tunlid A."/>
            <person name="Henrissat B."/>
            <person name="Grigoriev I.V."/>
            <person name="Hibbett D.S."/>
            <person name="Martin F."/>
        </authorList>
    </citation>
    <scope>NUCLEOTIDE SEQUENCE [LARGE SCALE GENOMIC DNA]</scope>
    <source>
        <strain evidence="1 2">FD-317 M1</strain>
    </source>
</reference>
<dbReference type="EMBL" id="KN834769">
    <property type="protein sequence ID" value="KIK62002.1"/>
    <property type="molecule type" value="Genomic_DNA"/>
</dbReference>
<sequence length="596" mass="66699">MSSVSSSPLPWNIAASPFVSVLGTNYVPFSAEIAQLKAVLIEPQQELLRLESEITRVQAVLDTLLSERSRVEAYIDAHQALISPIRQIPNETLAEIFKWCLPSDTIYGLRSLQHAPLLLTMVCRDWRRVAIETPRLWSSLHIYFPPHLSQDAASQRIAGINSWLQRSGSLPVFISLDGGSAVRRLRLDNQQESGSMESLLKTVLYFRDRMQNLNLVLNRTDQMTFHESLPSGSSFPYLVSLVLKDLRSPMIVDERVQYHTALLAKMPMLRSLDIETLKGREHISYHTLSCRWDMLTDLAIRDILTPSDLLGVLAGCSMLKTFKAGVTISVQNFDHSALPTAILADLAVLHLRISTVSVPGISSMEREEVEHQQVNHLAHISAVVSRIVCPSLKSLHFCLFGALMVSSQVPILNFPLHNLESLGLDIPLTPEAFAECLSLVPNLTSLDFVDAGNIFRRQGTSTLEDSYLTSLIPSASNPLPLCPHLRHLRMIDPTPNSGWSRRWSTQVLTEFIVVRHKARMLDSCELIFFKPVSFADEEVRSLRKAKEDGLELHAQTRKNDVQYTDGPMTGLVSAATSMNWALTLFNMHLNGTETII</sequence>